<evidence type="ECO:0000259" key="10">
    <source>
        <dbReference type="PROSITE" id="PS51314"/>
    </source>
</evidence>
<dbReference type="GO" id="GO:0000813">
    <property type="term" value="C:ESCRT I complex"/>
    <property type="evidence" value="ECO:0007669"/>
    <property type="project" value="TreeGrafter"/>
</dbReference>
<dbReference type="GO" id="GO:0006623">
    <property type="term" value="P:protein targeting to vacuole"/>
    <property type="evidence" value="ECO:0007669"/>
    <property type="project" value="TreeGrafter"/>
</dbReference>
<evidence type="ECO:0000256" key="8">
    <source>
        <dbReference type="SAM" id="Coils"/>
    </source>
</evidence>
<dbReference type="PANTHER" id="PTHR13678">
    <property type="entry name" value="VACUOLAR PROTEIN SORTING-ASSOCIATED PROTEIN 37"/>
    <property type="match status" value="1"/>
</dbReference>
<dbReference type="InterPro" id="IPR037202">
    <property type="entry name" value="ESCRT_assembly_dom"/>
</dbReference>
<evidence type="ECO:0000256" key="3">
    <source>
        <dbReference type="ARBA" id="ARBA00022448"/>
    </source>
</evidence>
<keyword evidence="12" id="KW-1185">Reference proteome</keyword>
<comment type="caution">
    <text evidence="11">The sequence shown here is derived from an EMBL/GenBank/DDBJ whole genome shotgun (WGS) entry which is preliminary data.</text>
</comment>
<evidence type="ECO:0000313" key="12">
    <source>
        <dbReference type="Proteomes" id="UP000790347"/>
    </source>
</evidence>
<evidence type="ECO:0000256" key="5">
    <source>
        <dbReference type="ARBA" id="ARBA00022927"/>
    </source>
</evidence>
<dbReference type="PROSITE" id="PS51314">
    <property type="entry name" value="VPS37_C"/>
    <property type="match status" value="1"/>
</dbReference>
<dbReference type="InterPro" id="IPR009851">
    <property type="entry name" value="Mod_r"/>
</dbReference>
<dbReference type="GO" id="GO:0043162">
    <property type="term" value="P:ubiquitin-dependent protein catabolic process via the multivesicular body sorting pathway"/>
    <property type="evidence" value="ECO:0007669"/>
    <property type="project" value="TreeGrafter"/>
</dbReference>
<evidence type="ECO:0000313" key="11">
    <source>
        <dbReference type="EMBL" id="KAH9516660.1"/>
    </source>
</evidence>
<feature type="region of interest" description="Disordered" evidence="9">
    <location>
        <begin position="178"/>
        <end position="231"/>
    </location>
</feature>
<evidence type="ECO:0000256" key="6">
    <source>
        <dbReference type="ARBA" id="ARBA00025010"/>
    </source>
</evidence>
<keyword evidence="3 7" id="KW-0813">Transport</keyword>
<name>A0A922I0D5_DERFA</name>
<reference evidence="11" key="2">
    <citation type="journal article" date="2022" name="Res Sq">
        <title>Comparative Genomics Reveals Insights into the Divergent Evolution of Astigmatic Mites and Household Pest Adaptations.</title>
        <authorList>
            <person name="Xiong Q."/>
            <person name="Wan A.T.-Y."/>
            <person name="Liu X.-Y."/>
            <person name="Fung C.S.-H."/>
            <person name="Xiao X."/>
            <person name="Malainual N."/>
            <person name="Hou J."/>
            <person name="Wang L."/>
            <person name="Wang M."/>
            <person name="Yang K."/>
            <person name="Cui Y."/>
            <person name="Leung E."/>
            <person name="Nong W."/>
            <person name="Shin S.-K."/>
            <person name="Au S."/>
            <person name="Jeong K.Y."/>
            <person name="Chew F.T."/>
            <person name="Hui J."/>
            <person name="Leung T.F."/>
            <person name="Tungtrongchitr A."/>
            <person name="Zhong N."/>
            <person name="Liu Z."/>
            <person name="Tsui S."/>
        </authorList>
    </citation>
    <scope>NUCLEOTIDE SEQUENCE</scope>
    <source>
        <strain evidence="11">Derf</strain>
        <tissue evidence="11">Whole organism</tissue>
    </source>
</reference>
<dbReference type="InterPro" id="IPR029012">
    <property type="entry name" value="Helix_hairpin_bin_sf"/>
</dbReference>
<feature type="compositionally biased region" description="Polar residues" evidence="9">
    <location>
        <begin position="195"/>
        <end position="208"/>
    </location>
</feature>
<feature type="domain" description="VPS37 C-terminal" evidence="10">
    <location>
        <begin position="95"/>
        <end position="185"/>
    </location>
</feature>
<dbReference type="GO" id="GO:0006612">
    <property type="term" value="P:protein targeting to membrane"/>
    <property type="evidence" value="ECO:0007669"/>
    <property type="project" value="TreeGrafter"/>
</dbReference>
<dbReference type="EMBL" id="ASGP02000003">
    <property type="protein sequence ID" value="KAH9516660.1"/>
    <property type="molecule type" value="Genomic_DNA"/>
</dbReference>
<dbReference type="GO" id="GO:0031902">
    <property type="term" value="C:late endosome membrane"/>
    <property type="evidence" value="ECO:0007669"/>
    <property type="project" value="UniProtKB-SubCell"/>
</dbReference>
<accession>A0A922I0D5</accession>
<evidence type="ECO:0000256" key="2">
    <source>
        <dbReference type="ARBA" id="ARBA00007617"/>
    </source>
</evidence>
<dbReference type="PANTHER" id="PTHR13678:SF27">
    <property type="entry name" value="LD45836P"/>
    <property type="match status" value="1"/>
</dbReference>
<evidence type="ECO:0000256" key="7">
    <source>
        <dbReference type="PROSITE-ProRule" id="PRU00646"/>
    </source>
</evidence>
<organism evidence="11 12">
    <name type="scientific">Dermatophagoides farinae</name>
    <name type="common">American house dust mite</name>
    <dbReference type="NCBI Taxonomy" id="6954"/>
    <lineage>
        <taxon>Eukaryota</taxon>
        <taxon>Metazoa</taxon>
        <taxon>Ecdysozoa</taxon>
        <taxon>Arthropoda</taxon>
        <taxon>Chelicerata</taxon>
        <taxon>Arachnida</taxon>
        <taxon>Acari</taxon>
        <taxon>Acariformes</taxon>
        <taxon>Sarcoptiformes</taxon>
        <taxon>Astigmata</taxon>
        <taxon>Psoroptidia</taxon>
        <taxon>Analgoidea</taxon>
        <taxon>Pyroglyphidae</taxon>
        <taxon>Dermatophagoidinae</taxon>
        <taxon>Dermatophagoides</taxon>
    </lineage>
</organism>
<comment type="similarity">
    <text evidence="2">Belongs to the VPS37 family.</text>
</comment>
<dbReference type="SUPFAM" id="SSF140111">
    <property type="entry name" value="Endosomal sorting complex assembly domain"/>
    <property type="match status" value="1"/>
</dbReference>
<evidence type="ECO:0000256" key="1">
    <source>
        <dbReference type="ARBA" id="ARBA00004633"/>
    </source>
</evidence>
<sequence length="231" mass="27089">MAHCYSQIEVDISSINGLLKNFTNDELDSILNDSSNERIESFIKDLPQVKTLECERERLIEENKKIAENNLSFESTYRIQRQELKKSYEECQYMKQEMDKKKSKLREFGRQHSLDTTLALMQAAMAEAEEASDEVANAFLRKEITIEEFLKDFNEKRKLFHMRRIKAEKMPEEIRNIQSSMPKPWRTAPAPPSLPFSQLSMSDRSSNENNPNPPYPTTNPFGFFPYPQNYQ</sequence>
<feature type="compositionally biased region" description="Low complexity" evidence="9">
    <location>
        <begin position="218"/>
        <end position="231"/>
    </location>
</feature>
<comment type="subcellular location">
    <subcellularLocation>
        <location evidence="1">Late endosome membrane</location>
        <topology evidence="1">Peripheral membrane protein</topology>
    </subcellularLocation>
</comment>
<keyword evidence="8" id="KW-0175">Coiled coil</keyword>
<dbReference type="Pfam" id="PF07200">
    <property type="entry name" value="Mod_r"/>
    <property type="match status" value="1"/>
</dbReference>
<reference evidence="11" key="1">
    <citation type="submission" date="2013-05" db="EMBL/GenBank/DDBJ databases">
        <authorList>
            <person name="Yim A.K.Y."/>
            <person name="Chan T.F."/>
            <person name="Ji K.M."/>
            <person name="Liu X.Y."/>
            <person name="Zhou J.W."/>
            <person name="Li R.Q."/>
            <person name="Yang K.Y."/>
            <person name="Li J."/>
            <person name="Li M."/>
            <person name="Law P.T.W."/>
            <person name="Wu Y.L."/>
            <person name="Cai Z.L."/>
            <person name="Qin H."/>
            <person name="Bao Y."/>
            <person name="Leung R.K.K."/>
            <person name="Ng P.K.S."/>
            <person name="Zou J."/>
            <person name="Zhong X.J."/>
            <person name="Ran P.X."/>
            <person name="Zhong N.S."/>
            <person name="Liu Z.G."/>
            <person name="Tsui S.K.W."/>
        </authorList>
    </citation>
    <scope>NUCLEOTIDE SEQUENCE</scope>
    <source>
        <strain evidence="11">Derf</strain>
        <tissue evidence="11">Whole organism</tissue>
    </source>
</reference>
<evidence type="ECO:0000256" key="9">
    <source>
        <dbReference type="SAM" id="MobiDB-lite"/>
    </source>
</evidence>
<proteinExistence type="inferred from homology"/>
<dbReference type="Proteomes" id="UP000790347">
    <property type="component" value="Unassembled WGS sequence"/>
</dbReference>
<feature type="coiled-coil region" evidence="8">
    <location>
        <begin position="114"/>
        <end position="141"/>
    </location>
</feature>
<comment type="function">
    <text evidence="6">Component of the ESCRT-I complex, a regulator of vesicular trafficking process. Required for the sorting of endocytic ubiquitinated cargos into multivesicular bodies. May be involved in cell growth and differentiation.</text>
</comment>
<dbReference type="Gene3D" id="1.10.287.660">
    <property type="entry name" value="Helix hairpin bin"/>
    <property type="match status" value="1"/>
</dbReference>
<dbReference type="AlphaFoldDB" id="A0A922I0D5"/>
<protein>
    <submittedName>
        <fullName evidence="11">Vacuolar protein sorting-associated protein 37B</fullName>
    </submittedName>
</protein>
<gene>
    <name evidence="11" type="primary">VPS37B</name>
    <name evidence="11" type="ORF">DERF_007387</name>
</gene>
<evidence type="ECO:0000256" key="4">
    <source>
        <dbReference type="ARBA" id="ARBA00022753"/>
    </source>
</evidence>
<keyword evidence="4" id="KW-0967">Endosome</keyword>
<keyword evidence="5 7" id="KW-0653">Protein transport</keyword>